<dbReference type="Proteomes" id="UP000447434">
    <property type="component" value="Chromosome 1"/>
</dbReference>
<protein>
    <submittedName>
        <fullName evidence="4">Putative Prolamin-like domain-containing protein</fullName>
    </submittedName>
</protein>
<dbReference type="OrthoDB" id="1408535at2759"/>
<dbReference type="PANTHER" id="PTHR31951:SF22">
    <property type="entry name" value="ECA1 GAMETOGENESIS RELATED FAMILY"/>
    <property type="match status" value="1"/>
</dbReference>
<comment type="caution">
    <text evidence="4">The sequence shown here is derived from an EMBL/GenBank/DDBJ whole genome shotgun (WGS) entry which is preliminary data.</text>
</comment>
<gene>
    <name evidence="4" type="ORF">Lalb_Chr01g0019651</name>
</gene>
<proteinExistence type="predicted"/>
<keyword evidence="1 2" id="KW-0732">Signal</keyword>
<feature type="chain" id="PRO_5025370962" evidence="2">
    <location>
        <begin position="24"/>
        <end position="139"/>
    </location>
</feature>
<keyword evidence="5" id="KW-1185">Reference proteome</keyword>
<evidence type="ECO:0000313" key="4">
    <source>
        <dbReference type="EMBL" id="KAE9621899.1"/>
    </source>
</evidence>
<feature type="domain" description="Prolamin-like" evidence="3">
    <location>
        <begin position="56"/>
        <end position="129"/>
    </location>
</feature>
<dbReference type="PANTHER" id="PTHR31951">
    <property type="entry name" value="BIFUNCTIONAL INHIBITOR/LIPID-TRANSFER PROTEIN/SEED STORAGE 2S ALBUMIN SUPERFAMILY PROTEIN-RELATED"/>
    <property type="match status" value="1"/>
</dbReference>
<dbReference type="Pfam" id="PF05617">
    <property type="entry name" value="Prolamin_like"/>
    <property type="match status" value="1"/>
</dbReference>
<evidence type="ECO:0000259" key="3">
    <source>
        <dbReference type="Pfam" id="PF05617"/>
    </source>
</evidence>
<feature type="signal peptide" evidence="2">
    <location>
        <begin position="1"/>
        <end position="23"/>
    </location>
</feature>
<accession>A0A6A4R7B1</accession>
<evidence type="ECO:0000256" key="1">
    <source>
        <dbReference type="ARBA" id="ARBA00022729"/>
    </source>
</evidence>
<organism evidence="4 5">
    <name type="scientific">Lupinus albus</name>
    <name type="common">White lupine</name>
    <name type="synonym">Lupinus termis</name>
    <dbReference type="NCBI Taxonomy" id="3870"/>
    <lineage>
        <taxon>Eukaryota</taxon>
        <taxon>Viridiplantae</taxon>
        <taxon>Streptophyta</taxon>
        <taxon>Embryophyta</taxon>
        <taxon>Tracheophyta</taxon>
        <taxon>Spermatophyta</taxon>
        <taxon>Magnoliopsida</taxon>
        <taxon>eudicotyledons</taxon>
        <taxon>Gunneridae</taxon>
        <taxon>Pentapetalae</taxon>
        <taxon>rosids</taxon>
        <taxon>fabids</taxon>
        <taxon>Fabales</taxon>
        <taxon>Fabaceae</taxon>
        <taxon>Papilionoideae</taxon>
        <taxon>50 kb inversion clade</taxon>
        <taxon>genistoids sensu lato</taxon>
        <taxon>core genistoids</taxon>
        <taxon>Genisteae</taxon>
        <taxon>Lupinus</taxon>
    </lineage>
</organism>
<dbReference type="AlphaFoldDB" id="A0A6A4R7B1"/>
<dbReference type="InterPro" id="IPR008502">
    <property type="entry name" value="Prolamin-like"/>
</dbReference>
<name>A0A6A4R7B1_LUPAL</name>
<dbReference type="EMBL" id="WOCE01000001">
    <property type="protein sequence ID" value="KAE9621899.1"/>
    <property type="molecule type" value="Genomic_DNA"/>
</dbReference>
<reference evidence="5" key="1">
    <citation type="journal article" date="2020" name="Nat. Commun.">
        <title>Genome sequence of the cluster root forming white lupin.</title>
        <authorList>
            <person name="Hufnagel B."/>
            <person name="Marques A."/>
            <person name="Soriano A."/>
            <person name="Marques L."/>
            <person name="Divol F."/>
            <person name="Doumas P."/>
            <person name="Sallet E."/>
            <person name="Mancinotti D."/>
            <person name="Carrere S."/>
            <person name="Marande W."/>
            <person name="Arribat S."/>
            <person name="Keller J."/>
            <person name="Huneau C."/>
            <person name="Blein T."/>
            <person name="Aime D."/>
            <person name="Laguerre M."/>
            <person name="Taylor J."/>
            <person name="Schubert V."/>
            <person name="Nelson M."/>
            <person name="Geu-Flores F."/>
            <person name="Crespi M."/>
            <person name="Gallardo-Guerrero K."/>
            <person name="Delaux P.-M."/>
            <person name="Salse J."/>
            <person name="Berges H."/>
            <person name="Guyot R."/>
            <person name="Gouzy J."/>
            <person name="Peret B."/>
        </authorList>
    </citation>
    <scope>NUCLEOTIDE SEQUENCE [LARGE SCALE GENOMIC DNA]</scope>
    <source>
        <strain evidence="5">cv. Amiga</strain>
    </source>
</reference>
<evidence type="ECO:0000313" key="5">
    <source>
        <dbReference type="Proteomes" id="UP000447434"/>
    </source>
</evidence>
<evidence type="ECO:0000256" key="2">
    <source>
        <dbReference type="SAM" id="SignalP"/>
    </source>
</evidence>
<sequence>MAKFYLMIIFISSLSLMVKTGESYFQILKSFEGPIIGSNYAPIASPVSSEVQYLKNCAGKLRPPCGTKIFFGTFVGNETISAYCCHNLVNDVGRRCHVSMTVYAIINTPEFKQKKTQILKRSKQIFKKCKASNSHGVDF</sequence>